<dbReference type="PROSITE" id="PS51489">
    <property type="entry name" value="BUB1_N"/>
    <property type="match status" value="1"/>
</dbReference>
<keyword evidence="2" id="KW-0808">Transferase</keyword>
<proteinExistence type="predicted"/>
<feature type="region of interest" description="Disordered" evidence="7">
    <location>
        <begin position="1"/>
        <end position="29"/>
    </location>
</feature>
<dbReference type="InterPro" id="IPR017441">
    <property type="entry name" value="Protein_kinase_ATP_BS"/>
</dbReference>
<dbReference type="GO" id="GO:0005634">
    <property type="term" value="C:nucleus"/>
    <property type="evidence" value="ECO:0007669"/>
    <property type="project" value="TreeGrafter"/>
</dbReference>
<keyword evidence="3 6" id="KW-0547">Nucleotide-binding</keyword>
<name>A0A2P6NA76_9EUKA</name>
<dbReference type="PANTHER" id="PTHR22974">
    <property type="entry name" value="MIXED LINEAGE PROTEIN KINASE"/>
    <property type="match status" value="1"/>
</dbReference>
<dbReference type="SMART" id="SM00220">
    <property type="entry name" value="S_TKc"/>
    <property type="match status" value="1"/>
</dbReference>
<dbReference type="Pfam" id="PF08311">
    <property type="entry name" value="Mad3_BUB1_I"/>
    <property type="match status" value="1"/>
</dbReference>
<feature type="region of interest" description="Disordered" evidence="7">
    <location>
        <begin position="191"/>
        <end position="245"/>
    </location>
</feature>
<evidence type="ECO:0000256" key="3">
    <source>
        <dbReference type="ARBA" id="ARBA00022741"/>
    </source>
</evidence>
<dbReference type="InterPro" id="IPR008271">
    <property type="entry name" value="Ser/Thr_kinase_AS"/>
</dbReference>
<dbReference type="PANTHER" id="PTHR22974:SF21">
    <property type="entry name" value="DUAL SPECIFICITY PROTEIN KINASE TTK"/>
    <property type="match status" value="1"/>
</dbReference>
<dbReference type="STRING" id="1890364.A0A2P6NA76"/>
<dbReference type="GO" id="GO:0033316">
    <property type="term" value="P:meiotic spindle assembly checkpoint signaling"/>
    <property type="evidence" value="ECO:0007669"/>
    <property type="project" value="TreeGrafter"/>
</dbReference>
<dbReference type="GO" id="GO:0034501">
    <property type="term" value="P:protein localization to kinetochore"/>
    <property type="evidence" value="ECO:0007669"/>
    <property type="project" value="TreeGrafter"/>
</dbReference>
<dbReference type="Proteomes" id="UP000241769">
    <property type="component" value="Unassembled WGS sequence"/>
</dbReference>
<keyword evidence="11" id="KW-1185">Reference proteome</keyword>
<dbReference type="InterPro" id="IPR000719">
    <property type="entry name" value="Prot_kinase_dom"/>
</dbReference>
<dbReference type="PROSITE" id="PS00108">
    <property type="entry name" value="PROTEIN_KINASE_ST"/>
    <property type="match status" value="1"/>
</dbReference>
<dbReference type="OrthoDB" id="20524at2759"/>
<dbReference type="InParanoid" id="A0A2P6NA76"/>
<gene>
    <name evidence="10" type="ORF">PROFUN_11420</name>
</gene>
<feature type="compositionally biased region" description="Polar residues" evidence="7">
    <location>
        <begin position="379"/>
        <end position="401"/>
    </location>
</feature>
<dbReference type="GO" id="GO:0005524">
    <property type="term" value="F:ATP binding"/>
    <property type="evidence" value="ECO:0007669"/>
    <property type="project" value="UniProtKB-UniRule"/>
</dbReference>
<dbReference type="Pfam" id="PF00069">
    <property type="entry name" value="Pkinase"/>
    <property type="match status" value="2"/>
</dbReference>
<keyword evidence="5 6" id="KW-0067">ATP-binding</keyword>
<keyword evidence="4" id="KW-0418">Kinase</keyword>
<feature type="domain" description="BUB1 N-terminal" evidence="9">
    <location>
        <begin position="30"/>
        <end position="203"/>
    </location>
</feature>
<dbReference type="SUPFAM" id="SSF56112">
    <property type="entry name" value="Protein kinase-like (PK-like)"/>
    <property type="match status" value="1"/>
</dbReference>
<evidence type="ECO:0000313" key="11">
    <source>
        <dbReference type="Proteomes" id="UP000241769"/>
    </source>
</evidence>
<evidence type="ECO:0000256" key="5">
    <source>
        <dbReference type="ARBA" id="ARBA00022840"/>
    </source>
</evidence>
<dbReference type="PROSITE" id="PS50011">
    <property type="entry name" value="PROTEIN_KINASE_DOM"/>
    <property type="match status" value="1"/>
</dbReference>
<dbReference type="InterPro" id="IPR013212">
    <property type="entry name" value="Mad3/Bub1_I"/>
</dbReference>
<dbReference type="AlphaFoldDB" id="A0A2P6NA76"/>
<organism evidence="10 11">
    <name type="scientific">Planoprotostelium fungivorum</name>
    <dbReference type="NCBI Taxonomy" id="1890364"/>
    <lineage>
        <taxon>Eukaryota</taxon>
        <taxon>Amoebozoa</taxon>
        <taxon>Evosea</taxon>
        <taxon>Variosea</taxon>
        <taxon>Cavosteliida</taxon>
        <taxon>Cavosteliaceae</taxon>
        <taxon>Planoprotostelium</taxon>
    </lineage>
</organism>
<feature type="binding site" evidence="6">
    <location>
        <position position="524"/>
    </location>
    <ligand>
        <name>ATP</name>
        <dbReference type="ChEBI" id="CHEBI:30616"/>
    </ligand>
</feature>
<evidence type="ECO:0000259" key="8">
    <source>
        <dbReference type="PROSITE" id="PS50011"/>
    </source>
</evidence>
<dbReference type="PROSITE" id="PS00107">
    <property type="entry name" value="PROTEIN_KINASE_ATP"/>
    <property type="match status" value="1"/>
</dbReference>
<evidence type="ECO:0000256" key="1">
    <source>
        <dbReference type="ARBA" id="ARBA00022527"/>
    </source>
</evidence>
<dbReference type="Gene3D" id="1.25.40.430">
    <property type="match status" value="1"/>
</dbReference>
<evidence type="ECO:0000256" key="2">
    <source>
        <dbReference type="ARBA" id="ARBA00022679"/>
    </source>
</evidence>
<dbReference type="InterPro" id="IPR011009">
    <property type="entry name" value="Kinase-like_dom_sf"/>
</dbReference>
<evidence type="ECO:0000313" key="10">
    <source>
        <dbReference type="EMBL" id="PRP80865.1"/>
    </source>
</evidence>
<feature type="compositionally biased region" description="Polar residues" evidence="7">
    <location>
        <begin position="1"/>
        <end position="14"/>
    </location>
</feature>
<feature type="region of interest" description="Disordered" evidence="7">
    <location>
        <begin position="359"/>
        <end position="401"/>
    </location>
</feature>
<dbReference type="EMBL" id="MDYQ01000136">
    <property type="protein sequence ID" value="PRP80865.1"/>
    <property type="molecule type" value="Genomic_DNA"/>
</dbReference>
<evidence type="ECO:0008006" key="12">
    <source>
        <dbReference type="Google" id="ProtNLM"/>
    </source>
</evidence>
<sequence length="786" mass="87778">MSVSGLTRTSSGVSRHSVEQDWESGSPELNEAAQRERAALIQKIKERPEHPSGWFALLAFELKVLRQATKPTSTQPLLRLYERATKSINRSEYRKTPDLLNIYIGYAKALAGVNPTDARRTFKFLGVEGIGQDQSQYYIAYATFEMNQGSRTKAQSVIDKGKQKRVLSAEDIQALEEKMRCIEKENQSCVPAAVPTPNTQSQPRESIEQKPAPLSVLEEKKTPSSTAETSVPVKKNPAPRRPQRGNAAMNAAILAEIDKERIFFASSTYTARDIPITTLAANPTTSITTSTHINPQSINTQSINTHINHLNNHRINYLLINFLIKSLSISPHQSNSMLKRSGNESSVTQTTVASTNVASISTSSNLSVNSSLSSHLSSRDQQMASREQVTAREQQLTPRHQITQHMVQPQYQQPMMYHQNIPQYNVPQNNLQQGNSMGMFQTPQQQRYGNPNHAFQTPGSTNRLVRQTENAHSPSIFDAVVHLAGDEMIYVKGKPYLKLKCIGKGGSSQVYRVMDRNLEIYALKIVTPGQEEQGLMDAFVNEVEILQKLKGNPHVVQLIDHELSSESILMIQELGELDLSKFMTQNPMMNMNHIRLFWQQMLESGDPSDISIQPSMTLFAFDPLPVAAAHDAGVIHTDLKPANFVFFKGKLKLIDFGIARSIPSDTTNVTTDSKLGTINYMSPESLQDMNEGCGAQRMKLGKASDVWALGCILHQLHTGKTPFASITNIVRKMNAITDPQYIIKLGAVEDRAALEVIQMCLQRPAKSRPTLQQLLEHPYLHPHKYY</sequence>
<reference evidence="10 11" key="1">
    <citation type="journal article" date="2018" name="Genome Biol. Evol.">
        <title>Multiple Roots of Fruiting Body Formation in Amoebozoa.</title>
        <authorList>
            <person name="Hillmann F."/>
            <person name="Forbes G."/>
            <person name="Novohradska S."/>
            <person name="Ferling I."/>
            <person name="Riege K."/>
            <person name="Groth M."/>
            <person name="Westermann M."/>
            <person name="Marz M."/>
            <person name="Spaller T."/>
            <person name="Winckler T."/>
            <person name="Schaap P."/>
            <person name="Glockner G."/>
        </authorList>
    </citation>
    <scope>NUCLEOTIDE SEQUENCE [LARGE SCALE GENOMIC DNA]</scope>
    <source>
        <strain evidence="10 11">Jena</strain>
    </source>
</reference>
<feature type="compositionally biased region" description="Low complexity" evidence="7">
    <location>
        <begin position="359"/>
        <end position="376"/>
    </location>
</feature>
<dbReference type="Gene3D" id="1.10.510.10">
    <property type="entry name" value="Transferase(Phosphotransferase) domain 1"/>
    <property type="match status" value="1"/>
</dbReference>
<evidence type="ECO:0000256" key="7">
    <source>
        <dbReference type="SAM" id="MobiDB-lite"/>
    </source>
</evidence>
<accession>A0A2P6NA76</accession>
<keyword evidence="1" id="KW-0723">Serine/threonine-protein kinase</keyword>
<evidence type="ECO:0000259" key="9">
    <source>
        <dbReference type="PROSITE" id="PS51489"/>
    </source>
</evidence>
<feature type="domain" description="Protein kinase" evidence="8">
    <location>
        <begin position="496"/>
        <end position="780"/>
    </location>
</feature>
<comment type="caution">
    <text evidence="10">The sequence shown here is derived from an EMBL/GenBank/DDBJ whole genome shotgun (WGS) entry which is preliminary data.</text>
</comment>
<evidence type="ECO:0000256" key="4">
    <source>
        <dbReference type="ARBA" id="ARBA00022777"/>
    </source>
</evidence>
<dbReference type="GO" id="GO:0004674">
    <property type="term" value="F:protein serine/threonine kinase activity"/>
    <property type="evidence" value="ECO:0007669"/>
    <property type="project" value="UniProtKB-KW"/>
</dbReference>
<protein>
    <recommendedName>
        <fullName evidence="12">TTK family protein kinase</fullName>
    </recommendedName>
</protein>
<dbReference type="FunFam" id="3.30.200.20:FF:000131">
    <property type="entry name" value="Dual specificity protein kinase TTK"/>
    <property type="match status" value="1"/>
</dbReference>
<dbReference type="Gene3D" id="3.30.200.20">
    <property type="entry name" value="Phosphorylase Kinase, domain 1"/>
    <property type="match status" value="1"/>
</dbReference>
<dbReference type="GO" id="GO:0007059">
    <property type="term" value="P:chromosome segregation"/>
    <property type="evidence" value="ECO:0007669"/>
    <property type="project" value="TreeGrafter"/>
</dbReference>
<dbReference type="GO" id="GO:0007094">
    <property type="term" value="P:mitotic spindle assembly checkpoint signaling"/>
    <property type="evidence" value="ECO:0007669"/>
    <property type="project" value="TreeGrafter"/>
</dbReference>
<dbReference type="SMART" id="SM00777">
    <property type="entry name" value="Mad3_BUB1_I"/>
    <property type="match status" value="1"/>
</dbReference>
<dbReference type="GO" id="GO:0004712">
    <property type="term" value="F:protein serine/threonine/tyrosine kinase activity"/>
    <property type="evidence" value="ECO:0007669"/>
    <property type="project" value="TreeGrafter"/>
</dbReference>
<dbReference type="GO" id="GO:0000776">
    <property type="term" value="C:kinetochore"/>
    <property type="evidence" value="ECO:0007669"/>
    <property type="project" value="TreeGrafter"/>
</dbReference>
<evidence type="ECO:0000256" key="6">
    <source>
        <dbReference type="PROSITE-ProRule" id="PRU10141"/>
    </source>
</evidence>